<dbReference type="InterPro" id="IPR004358">
    <property type="entry name" value="Sig_transdc_His_kin-like_C"/>
</dbReference>
<dbReference type="Pfam" id="PF02518">
    <property type="entry name" value="HATPase_c"/>
    <property type="match status" value="1"/>
</dbReference>
<dbReference type="InterPro" id="IPR001789">
    <property type="entry name" value="Sig_transdc_resp-reg_receiver"/>
</dbReference>
<dbReference type="SMART" id="SM00388">
    <property type="entry name" value="HisKA"/>
    <property type="match status" value="1"/>
</dbReference>
<evidence type="ECO:0000256" key="2">
    <source>
        <dbReference type="ARBA" id="ARBA00004429"/>
    </source>
</evidence>
<comment type="subcellular location">
    <subcellularLocation>
        <location evidence="2">Cell inner membrane</location>
        <topology evidence="2">Multi-pass membrane protein</topology>
    </subcellularLocation>
</comment>
<dbReference type="PANTHER" id="PTHR43547">
    <property type="entry name" value="TWO-COMPONENT HISTIDINE KINASE"/>
    <property type="match status" value="1"/>
</dbReference>
<dbReference type="SMART" id="SM00387">
    <property type="entry name" value="HATPase_c"/>
    <property type="match status" value="1"/>
</dbReference>
<comment type="catalytic activity">
    <reaction evidence="1">
        <text>ATP + protein L-histidine = ADP + protein N-phospho-L-histidine.</text>
        <dbReference type="EC" id="2.7.13.3"/>
    </reaction>
</comment>
<dbReference type="Pfam" id="PF08448">
    <property type="entry name" value="PAS_4"/>
    <property type="match status" value="1"/>
</dbReference>
<proteinExistence type="predicted"/>
<dbReference type="EMBL" id="WWCJ01000025">
    <property type="protein sequence ID" value="MYN05151.1"/>
    <property type="molecule type" value="Genomic_DNA"/>
</dbReference>
<dbReference type="PROSITE" id="PS50110">
    <property type="entry name" value="RESPONSE_REGULATORY"/>
    <property type="match status" value="1"/>
</dbReference>
<dbReference type="Gene3D" id="3.30.450.40">
    <property type="match status" value="1"/>
</dbReference>
<feature type="domain" description="PAC" evidence="12">
    <location>
        <begin position="194"/>
        <end position="246"/>
    </location>
</feature>
<keyword evidence="6" id="KW-0418">Kinase</keyword>
<dbReference type="InterPro" id="IPR000700">
    <property type="entry name" value="PAS-assoc_C"/>
</dbReference>
<dbReference type="InterPro" id="IPR035965">
    <property type="entry name" value="PAS-like_dom_sf"/>
</dbReference>
<dbReference type="PROSITE" id="PS50112">
    <property type="entry name" value="PAS"/>
    <property type="match status" value="1"/>
</dbReference>
<dbReference type="CDD" id="cd00082">
    <property type="entry name" value="HisKA"/>
    <property type="match status" value="1"/>
</dbReference>
<evidence type="ECO:0000256" key="1">
    <source>
        <dbReference type="ARBA" id="ARBA00000085"/>
    </source>
</evidence>
<dbReference type="FunFam" id="3.30.450.20:FF:000099">
    <property type="entry name" value="Sensory box sensor histidine kinase"/>
    <property type="match status" value="1"/>
</dbReference>
<sequence length="911" mass="100246">MSPDPRTHNVLDSMGDGFAVIARDWTVQYLNPRAAELLLPSPADPRGLSLWSAFPALAGDAVEAPLRRTLEQGLPATCEIFYLRSQRWIEVRAWPSPLGMTCLLLDIHQRKLHERGMRESTNRLQVALSAGRLGDWEWDARSGQVRLGRRAAEIFELPAEIPITWPVLRERIAADDLATVEAAFVDASAARRDFHTECRIVQRDGRRCWLSIVGHGDFSGDGQLRGIIGMVQDISARKSAEDALRNSEEELRTLANSIPQLAWIAHADGAMMWYNERWQAYTGMSSEDMLAGRWDELIPPDVLPAVLARWQESVLSGRPFEMEYPIRARDGHFRWFLTRANPMRDARGNLLRWFGTATDVDQVKRVQEQLRDETTILELLNSTGSSLVQQRELPALLQEVTDAATRISGARFGAFFYHGALADGRRQAMHTLSGTPPADFERLPHPQVRSGLAVPVLARAGEVVGTLFFGHPEAHMFNERTERIVGGIAAQAGIAIDNARMVAAAQRAAEEREVLLDRERLARTEAERSSQMKDEFLATLSHELRTPLTAILGWSQVLRRGNRSPEEQLRGLETIERNARAQAQLIEDLLDMGRITSGKVLLDMKLLQPVVVVDAALDAVRPAAEAKGIRLERDFAATGHVAADANRLQQVVWNLLSNALKFTPRGGTVRTTIRAQEGHAVITVSDSGIGIRPEFLPHVFERFRQGDSSTTRRHGGLGLGLSIVKHLVEQHGGTVAAASEGEGAGASFSVRLPLASGDPRPQRLHAPPRSEQIPLPDMGLRDLGGLKVLLVDDEADARELIGRILRDCNCAVQTAGNAAEALALARAGRYELLLSDIGMPEVDGFELLARIRALGPARGGCMPAIALTAFARPEDRLRALENGFLDHVPKPVEPSELLATIARVAVASQSS</sequence>
<evidence type="ECO:0000256" key="4">
    <source>
        <dbReference type="ARBA" id="ARBA00022553"/>
    </source>
</evidence>
<reference evidence="13 14" key="1">
    <citation type="submission" date="2019-12" db="EMBL/GenBank/DDBJ databases">
        <title>Novel species isolated from a subtropical stream in China.</title>
        <authorList>
            <person name="Lu H."/>
        </authorList>
    </citation>
    <scope>NUCLEOTIDE SEQUENCE [LARGE SCALE GENOMIC DNA]</scope>
    <source>
        <strain evidence="13 14">DS3</strain>
    </source>
</reference>
<dbReference type="PANTHER" id="PTHR43547:SF2">
    <property type="entry name" value="HYBRID SIGNAL TRANSDUCTION HISTIDINE KINASE C"/>
    <property type="match status" value="1"/>
</dbReference>
<dbReference type="GO" id="GO:0005886">
    <property type="term" value="C:plasma membrane"/>
    <property type="evidence" value="ECO:0007669"/>
    <property type="project" value="UniProtKB-SubCell"/>
</dbReference>
<dbReference type="PRINTS" id="PR00344">
    <property type="entry name" value="BCTRLSENSOR"/>
</dbReference>
<keyword evidence="5" id="KW-0808">Transferase</keyword>
<dbReference type="InterPro" id="IPR001610">
    <property type="entry name" value="PAC"/>
</dbReference>
<evidence type="ECO:0000259" key="10">
    <source>
        <dbReference type="PROSITE" id="PS50110"/>
    </source>
</evidence>
<evidence type="ECO:0000256" key="3">
    <source>
        <dbReference type="ARBA" id="ARBA00012438"/>
    </source>
</evidence>
<dbReference type="SMART" id="SM00091">
    <property type="entry name" value="PAS"/>
    <property type="match status" value="3"/>
</dbReference>
<dbReference type="SUPFAM" id="SSF47384">
    <property type="entry name" value="Homodimeric domain of signal transducing histidine kinase"/>
    <property type="match status" value="1"/>
</dbReference>
<dbReference type="InterPro" id="IPR036097">
    <property type="entry name" value="HisK_dim/P_sf"/>
</dbReference>
<feature type="domain" description="PAC" evidence="12">
    <location>
        <begin position="320"/>
        <end position="372"/>
    </location>
</feature>
<dbReference type="CDD" id="cd16922">
    <property type="entry name" value="HATPase_EvgS-ArcB-TorS-like"/>
    <property type="match status" value="1"/>
</dbReference>
<protein>
    <recommendedName>
        <fullName evidence="3">histidine kinase</fullName>
        <ecNumber evidence="3">2.7.13.3</ecNumber>
    </recommendedName>
</protein>
<dbReference type="FunFam" id="3.30.565.10:FF:000006">
    <property type="entry name" value="Sensor histidine kinase WalK"/>
    <property type="match status" value="1"/>
</dbReference>
<dbReference type="NCBIfam" id="TIGR00229">
    <property type="entry name" value="sensory_box"/>
    <property type="match status" value="2"/>
</dbReference>
<evidence type="ECO:0000259" key="12">
    <source>
        <dbReference type="PROSITE" id="PS50113"/>
    </source>
</evidence>
<dbReference type="SUPFAM" id="SSF52172">
    <property type="entry name" value="CheY-like"/>
    <property type="match status" value="1"/>
</dbReference>
<dbReference type="PROSITE" id="PS50113">
    <property type="entry name" value="PAC"/>
    <property type="match status" value="2"/>
</dbReference>
<feature type="domain" description="PAS" evidence="11">
    <location>
        <begin position="247"/>
        <end position="318"/>
    </location>
</feature>
<dbReference type="InterPro" id="IPR013656">
    <property type="entry name" value="PAS_4"/>
</dbReference>
<feature type="domain" description="Response regulatory" evidence="10">
    <location>
        <begin position="787"/>
        <end position="905"/>
    </location>
</feature>
<dbReference type="SMART" id="SM00065">
    <property type="entry name" value="GAF"/>
    <property type="match status" value="1"/>
</dbReference>
<evidence type="ECO:0000313" key="14">
    <source>
        <dbReference type="Proteomes" id="UP000448575"/>
    </source>
</evidence>
<dbReference type="SUPFAM" id="SSF55781">
    <property type="entry name" value="GAF domain-like"/>
    <property type="match status" value="1"/>
</dbReference>
<dbReference type="GO" id="GO:0000155">
    <property type="term" value="F:phosphorelay sensor kinase activity"/>
    <property type="evidence" value="ECO:0007669"/>
    <property type="project" value="InterPro"/>
</dbReference>
<dbReference type="InterPro" id="IPR003018">
    <property type="entry name" value="GAF"/>
</dbReference>
<dbReference type="InterPro" id="IPR029016">
    <property type="entry name" value="GAF-like_dom_sf"/>
</dbReference>
<keyword evidence="4 7" id="KW-0597">Phosphoprotein</keyword>
<dbReference type="SMART" id="SM00448">
    <property type="entry name" value="REC"/>
    <property type="match status" value="1"/>
</dbReference>
<dbReference type="Gene3D" id="3.30.450.20">
    <property type="entry name" value="PAS domain"/>
    <property type="match status" value="3"/>
</dbReference>
<evidence type="ECO:0000313" key="13">
    <source>
        <dbReference type="EMBL" id="MYN05151.1"/>
    </source>
</evidence>
<dbReference type="InterPro" id="IPR003594">
    <property type="entry name" value="HATPase_dom"/>
</dbReference>
<evidence type="ECO:0000259" key="9">
    <source>
        <dbReference type="PROSITE" id="PS50109"/>
    </source>
</evidence>
<evidence type="ECO:0000256" key="7">
    <source>
        <dbReference type="PROSITE-ProRule" id="PRU00169"/>
    </source>
</evidence>
<keyword evidence="14" id="KW-1185">Reference proteome</keyword>
<feature type="modified residue" description="4-aspartylphosphate" evidence="7">
    <location>
        <position position="836"/>
    </location>
</feature>
<dbReference type="Pfam" id="PF00512">
    <property type="entry name" value="HisKA"/>
    <property type="match status" value="1"/>
</dbReference>
<dbReference type="InterPro" id="IPR003661">
    <property type="entry name" value="HisK_dim/P_dom"/>
</dbReference>
<dbReference type="InterPro" id="IPR036890">
    <property type="entry name" value="HATPase_C_sf"/>
</dbReference>
<dbReference type="Pfam" id="PF08447">
    <property type="entry name" value="PAS_3"/>
    <property type="match status" value="1"/>
</dbReference>
<dbReference type="Pfam" id="PF00072">
    <property type="entry name" value="Response_reg"/>
    <property type="match status" value="1"/>
</dbReference>
<feature type="domain" description="Histidine kinase" evidence="9">
    <location>
        <begin position="539"/>
        <end position="756"/>
    </location>
</feature>
<dbReference type="Gene3D" id="2.10.70.100">
    <property type="match status" value="1"/>
</dbReference>
<name>A0A6N9HN60_9BURK</name>
<dbReference type="AlphaFoldDB" id="A0A6N9HN60"/>
<feature type="region of interest" description="Disordered" evidence="8">
    <location>
        <begin position="757"/>
        <end position="776"/>
    </location>
</feature>
<comment type="caution">
    <text evidence="13">The sequence shown here is derived from an EMBL/GenBank/DDBJ whole genome shotgun (WGS) entry which is preliminary data.</text>
</comment>
<accession>A0A6N9HN60</accession>
<dbReference type="Gene3D" id="3.30.565.10">
    <property type="entry name" value="Histidine kinase-like ATPase, C-terminal domain"/>
    <property type="match status" value="1"/>
</dbReference>
<dbReference type="RefSeq" id="WP_161028099.1">
    <property type="nucleotide sequence ID" value="NZ_WWCJ01000025.1"/>
</dbReference>
<evidence type="ECO:0000256" key="8">
    <source>
        <dbReference type="SAM" id="MobiDB-lite"/>
    </source>
</evidence>
<evidence type="ECO:0000256" key="6">
    <source>
        <dbReference type="ARBA" id="ARBA00022777"/>
    </source>
</evidence>
<dbReference type="CDD" id="cd00130">
    <property type="entry name" value="PAS"/>
    <property type="match status" value="3"/>
</dbReference>
<gene>
    <name evidence="13" type="ORF">GTP41_23945</name>
</gene>
<evidence type="ECO:0000256" key="5">
    <source>
        <dbReference type="ARBA" id="ARBA00022679"/>
    </source>
</evidence>
<dbReference type="EC" id="2.7.13.3" evidence="3"/>
<dbReference type="SUPFAM" id="SSF55785">
    <property type="entry name" value="PYP-like sensor domain (PAS domain)"/>
    <property type="match status" value="3"/>
</dbReference>
<evidence type="ECO:0000259" key="11">
    <source>
        <dbReference type="PROSITE" id="PS50112"/>
    </source>
</evidence>
<dbReference type="Proteomes" id="UP000448575">
    <property type="component" value="Unassembled WGS sequence"/>
</dbReference>
<dbReference type="InterPro" id="IPR013655">
    <property type="entry name" value="PAS_fold_3"/>
</dbReference>
<dbReference type="InterPro" id="IPR005467">
    <property type="entry name" value="His_kinase_dom"/>
</dbReference>
<dbReference type="PROSITE" id="PS50109">
    <property type="entry name" value="HIS_KIN"/>
    <property type="match status" value="1"/>
</dbReference>
<dbReference type="InterPro" id="IPR000014">
    <property type="entry name" value="PAS"/>
</dbReference>
<dbReference type="Pfam" id="PF13185">
    <property type="entry name" value="GAF_2"/>
    <property type="match status" value="1"/>
</dbReference>
<organism evidence="13 14">
    <name type="scientific">Pseudoduganella guangdongensis</name>
    <dbReference type="NCBI Taxonomy" id="2692179"/>
    <lineage>
        <taxon>Bacteria</taxon>
        <taxon>Pseudomonadati</taxon>
        <taxon>Pseudomonadota</taxon>
        <taxon>Betaproteobacteria</taxon>
        <taxon>Burkholderiales</taxon>
        <taxon>Oxalobacteraceae</taxon>
        <taxon>Telluria group</taxon>
        <taxon>Pseudoduganella</taxon>
    </lineage>
</organism>
<dbReference type="SUPFAM" id="SSF55874">
    <property type="entry name" value="ATPase domain of HSP90 chaperone/DNA topoisomerase II/histidine kinase"/>
    <property type="match status" value="1"/>
</dbReference>
<dbReference type="SMART" id="SM00086">
    <property type="entry name" value="PAC"/>
    <property type="match status" value="2"/>
</dbReference>
<dbReference type="Gene3D" id="3.40.50.2300">
    <property type="match status" value="1"/>
</dbReference>
<dbReference type="InterPro" id="IPR011006">
    <property type="entry name" value="CheY-like_superfamily"/>
</dbReference>
<dbReference type="Gene3D" id="1.10.287.130">
    <property type="match status" value="1"/>
</dbReference>